<dbReference type="EMBL" id="JABBWD010000016">
    <property type="protein sequence ID" value="KAG1778332.1"/>
    <property type="molecule type" value="Genomic_DNA"/>
</dbReference>
<dbReference type="OrthoDB" id="5946233at2759"/>
<name>A0A9P6ZY55_9AGAM</name>
<feature type="domain" description="Integrase core" evidence="1">
    <location>
        <begin position="79"/>
        <end position="255"/>
    </location>
</feature>
<reference evidence="2" key="1">
    <citation type="journal article" date="2020" name="New Phytol.">
        <title>Comparative genomics reveals dynamic genome evolution in host specialist ectomycorrhizal fungi.</title>
        <authorList>
            <person name="Lofgren L.A."/>
            <person name="Nguyen N.H."/>
            <person name="Vilgalys R."/>
            <person name="Ruytinx J."/>
            <person name="Liao H.L."/>
            <person name="Branco S."/>
            <person name="Kuo A."/>
            <person name="LaButti K."/>
            <person name="Lipzen A."/>
            <person name="Andreopoulos W."/>
            <person name="Pangilinan J."/>
            <person name="Riley R."/>
            <person name="Hundley H."/>
            <person name="Na H."/>
            <person name="Barry K."/>
            <person name="Grigoriev I.V."/>
            <person name="Stajich J.E."/>
            <person name="Kennedy P.G."/>
        </authorList>
    </citation>
    <scope>NUCLEOTIDE SEQUENCE</scope>
    <source>
        <strain evidence="2">DOB743</strain>
    </source>
</reference>
<dbReference type="Pfam" id="PF24764">
    <property type="entry name" value="rva_4"/>
    <property type="match status" value="1"/>
</dbReference>
<dbReference type="Proteomes" id="UP000714275">
    <property type="component" value="Unassembled WGS sequence"/>
</dbReference>
<evidence type="ECO:0000259" key="1">
    <source>
        <dbReference type="Pfam" id="PF24764"/>
    </source>
</evidence>
<accession>A0A9P6ZY55</accession>
<evidence type="ECO:0000313" key="2">
    <source>
        <dbReference type="EMBL" id="KAG1778332.1"/>
    </source>
</evidence>
<dbReference type="PANTHER" id="PTHR46177">
    <property type="entry name" value="INTEGRASE CATALYTIC DOMAIN-CONTAINING PROTEIN"/>
    <property type="match status" value="1"/>
</dbReference>
<gene>
    <name evidence="2" type="ORF">EV702DRAFT_1179015</name>
</gene>
<evidence type="ECO:0000313" key="3">
    <source>
        <dbReference type="Proteomes" id="UP000714275"/>
    </source>
</evidence>
<dbReference type="AlphaFoldDB" id="A0A9P6ZY55"/>
<dbReference type="InterPro" id="IPR058913">
    <property type="entry name" value="Integrase_dom_put"/>
</dbReference>
<proteinExistence type="predicted"/>
<organism evidence="2 3">
    <name type="scientific">Suillus placidus</name>
    <dbReference type="NCBI Taxonomy" id="48579"/>
    <lineage>
        <taxon>Eukaryota</taxon>
        <taxon>Fungi</taxon>
        <taxon>Dikarya</taxon>
        <taxon>Basidiomycota</taxon>
        <taxon>Agaricomycotina</taxon>
        <taxon>Agaricomycetes</taxon>
        <taxon>Agaricomycetidae</taxon>
        <taxon>Boletales</taxon>
        <taxon>Suillineae</taxon>
        <taxon>Suillaceae</taxon>
        <taxon>Suillus</taxon>
    </lineage>
</organism>
<protein>
    <recommendedName>
        <fullName evidence="1">Integrase core domain-containing protein</fullName>
    </recommendedName>
</protein>
<comment type="caution">
    <text evidence="2">The sequence shown here is derived from an EMBL/GenBank/DDBJ whole genome shotgun (WGS) entry which is preliminary data.</text>
</comment>
<sequence length="438" mass="51221">MKFVEIRIGMGLLHTRQQSHTIENLSQCGAREMVNLLFHEQAMSVSRNIVIAYFANYEADLIRQRKARRLRRKRFWAAGINDLFAVDQHDKWLRFGLALHTGIEPFSGRIMWMRVWHSNRNPQLILTYYLETIQELGHMPMVTQSDPGSENFGIANGHTMLHQWHNPTLEGTLQHRWMRTKKNVMPEITWSQLRRRFTPGFETYLDHGVESGWYDCDNTLQHLIFRWVFIPWLQRELDGYKDRINNTAKRRDRNKVLPHGVPNLIYNSAEDFEALDFKIILRPGAIENIRSIYINPDHAVFDLVPREFGHFIQGCYDELGRPIVNRLSVWTVYLDLHHIISQLYEQLPPMVLADEDDDSLLLLENHKDLPFHEDDDAYYMGGVGGGLGLDESHSRRLDALIQEDEPDVAKDNLEGLNHAGLVVWEFSDDEDEAVVDEW</sequence>
<dbReference type="PANTHER" id="PTHR46177:SF1">
    <property type="entry name" value="INTEGRASE CATALYTIC DOMAIN-CONTAINING PROTEIN"/>
    <property type="match status" value="1"/>
</dbReference>
<keyword evidence="3" id="KW-1185">Reference proteome</keyword>